<keyword evidence="3" id="KW-1185">Reference proteome</keyword>
<reference evidence="2" key="1">
    <citation type="journal article" date="2014" name="Int. J. Syst. Evol. Microbiol.">
        <title>Complete genome of a new Firmicutes species belonging to the dominant human colonic microbiota ('Ruminococcus bicirculans') reveals two chromosomes and a selective capacity to utilize plant glucans.</title>
        <authorList>
            <consortium name="NISC Comparative Sequencing Program"/>
            <person name="Wegmann U."/>
            <person name="Louis P."/>
            <person name="Goesmann A."/>
            <person name="Henrissat B."/>
            <person name="Duncan S.H."/>
            <person name="Flint H.J."/>
        </authorList>
    </citation>
    <scope>NUCLEOTIDE SEQUENCE</scope>
    <source>
        <strain evidence="2">NBRC 109915</strain>
    </source>
</reference>
<comment type="caution">
    <text evidence="2">The sequence shown here is derived from an EMBL/GenBank/DDBJ whole genome shotgun (WGS) entry which is preliminary data.</text>
</comment>
<dbReference type="Pfam" id="PF07045">
    <property type="entry name" value="DUF1330"/>
    <property type="match status" value="1"/>
</dbReference>
<feature type="domain" description="DUF1330" evidence="1">
    <location>
        <begin position="10"/>
        <end position="91"/>
    </location>
</feature>
<proteinExistence type="predicted"/>
<dbReference type="RefSeq" id="WP_284373692.1">
    <property type="nucleotide sequence ID" value="NZ_BAABWP010000001.1"/>
</dbReference>
<evidence type="ECO:0000259" key="1">
    <source>
        <dbReference type="Pfam" id="PF07045"/>
    </source>
</evidence>
<organism evidence="2 3">
    <name type="scientific">Sulfitobacter pacificus</name>
    <dbReference type="NCBI Taxonomy" id="1499314"/>
    <lineage>
        <taxon>Bacteria</taxon>
        <taxon>Pseudomonadati</taxon>
        <taxon>Pseudomonadota</taxon>
        <taxon>Alphaproteobacteria</taxon>
        <taxon>Rhodobacterales</taxon>
        <taxon>Roseobacteraceae</taxon>
        <taxon>Sulfitobacter</taxon>
    </lineage>
</organism>
<protein>
    <recommendedName>
        <fullName evidence="1">DUF1330 domain-containing protein</fullName>
    </recommendedName>
</protein>
<dbReference type="InterPro" id="IPR010753">
    <property type="entry name" value="DUF1330"/>
</dbReference>
<dbReference type="Gene3D" id="3.30.70.100">
    <property type="match status" value="1"/>
</dbReference>
<dbReference type="Proteomes" id="UP001161388">
    <property type="component" value="Unassembled WGS sequence"/>
</dbReference>
<sequence>MPVLSFNYATLKDTGAFQDYVTKAASLMKAANVEVIVRAKYADTLLGKTKAEHVSAVFRYADMEAAKGFYSSEEYLKIVPLRDRACEMSIHFYDE</sequence>
<reference evidence="2" key="2">
    <citation type="submission" date="2023-01" db="EMBL/GenBank/DDBJ databases">
        <title>Draft genome sequence of Sulfitobacter pacificus strain NBRC 109915.</title>
        <authorList>
            <person name="Sun Q."/>
            <person name="Mori K."/>
        </authorList>
    </citation>
    <scope>NUCLEOTIDE SEQUENCE</scope>
    <source>
        <strain evidence="2">NBRC 109915</strain>
    </source>
</reference>
<gene>
    <name evidence="2" type="ORF">GCM10007927_23830</name>
</gene>
<dbReference type="SUPFAM" id="SSF54909">
    <property type="entry name" value="Dimeric alpha+beta barrel"/>
    <property type="match status" value="1"/>
</dbReference>
<name>A0ABQ5VKC0_9RHOB</name>
<evidence type="ECO:0000313" key="2">
    <source>
        <dbReference type="EMBL" id="GLQ27580.1"/>
    </source>
</evidence>
<accession>A0ABQ5VKC0</accession>
<dbReference type="InterPro" id="IPR011008">
    <property type="entry name" value="Dimeric_a/b-barrel"/>
</dbReference>
<evidence type="ECO:0000313" key="3">
    <source>
        <dbReference type="Proteomes" id="UP001161388"/>
    </source>
</evidence>
<dbReference type="EMBL" id="BSNL01000001">
    <property type="protein sequence ID" value="GLQ27580.1"/>
    <property type="molecule type" value="Genomic_DNA"/>
</dbReference>